<sequence>MIFFDESCLTLVDTGTEEISHIEMLSTAVALNLEGATQELKDKVAGESQIVSSILGGVDPRHVLSSGLAARLKFTHSSYNDMRSKYAYDLASKVFSITDILAHRPINYHRIF</sequence>
<name>A0ABS8U4Z4_9SPHI</name>
<gene>
    <name evidence="2" type="ORF">LT679_16335</name>
</gene>
<dbReference type="EMBL" id="JAJPWV010000005">
    <property type="protein sequence ID" value="MCD8742181.1"/>
    <property type="molecule type" value="Genomic_DNA"/>
</dbReference>
<dbReference type="Proteomes" id="UP001199919">
    <property type="component" value="Unassembled WGS sequence"/>
</dbReference>
<proteinExistence type="inferred from homology"/>
<evidence type="ECO:0000256" key="1">
    <source>
        <dbReference type="ARBA" id="ARBA00007644"/>
    </source>
</evidence>
<dbReference type="InterPro" id="IPR009078">
    <property type="entry name" value="Ferritin-like_SF"/>
</dbReference>
<dbReference type="Pfam" id="PF05067">
    <property type="entry name" value="Mn_catalase"/>
    <property type="match status" value="1"/>
</dbReference>
<organism evidence="2 3">
    <name type="scientific">Mucilaginibacter roseus</name>
    <dbReference type="NCBI Taxonomy" id="1528868"/>
    <lineage>
        <taxon>Bacteria</taxon>
        <taxon>Pseudomonadati</taxon>
        <taxon>Bacteroidota</taxon>
        <taxon>Sphingobacteriia</taxon>
        <taxon>Sphingobacteriales</taxon>
        <taxon>Sphingobacteriaceae</taxon>
        <taxon>Mucilaginibacter</taxon>
    </lineage>
</organism>
<evidence type="ECO:0000313" key="2">
    <source>
        <dbReference type="EMBL" id="MCD8742181.1"/>
    </source>
</evidence>
<dbReference type="SUPFAM" id="SSF47240">
    <property type="entry name" value="Ferritin-like"/>
    <property type="match status" value="1"/>
</dbReference>
<evidence type="ECO:0000313" key="3">
    <source>
        <dbReference type="Proteomes" id="UP001199919"/>
    </source>
</evidence>
<keyword evidence="3" id="KW-1185">Reference proteome</keyword>
<reference evidence="2 3" key="1">
    <citation type="submission" date="2021-12" db="EMBL/GenBank/DDBJ databases">
        <title>Mucilaginibacter roseus genome.</title>
        <authorList>
            <person name="Ferreira J.R."/>
            <person name="Newman J.D."/>
        </authorList>
    </citation>
    <scope>NUCLEOTIDE SEQUENCE [LARGE SCALE GENOMIC DNA]</scope>
    <source>
        <strain evidence="2 3">LMG 28454</strain>
    </source>
</reference>
<comment type="similarity">
    <text evidence="1">Belongs to the manganese catalase family.</text>
</comment>
<accession>A0ABS8U4Z4</accession>
<protein>
    <submittedName>
        <fullName evidence="2">Manganese catalase family protein</fullName>
    </submittedName>
</protein>
<comment type="caution">
    <text evidence="2">The sequence shown here is derived from an EMBL/GenBank/DDBJ whole genome shotgun (WGS) entry which is preliminary data.</text>
</comment>
<dbReference type="Gene3D" id="1.20.1260.10">
    <property type="match status" value="1"/>
</dbReference>
<dbReference type="RefSeq" id="WP_232178740.1">
    <property type="nucleotide sequence ID" value="NZ_JAJPWV010000005.1"/>
</dbReference>
<dbReference type="InterPro" id="IPR012347">
    <property type="entry name" value="Ferritin-like"/>
</dbReference>
<dbReference type="InterPro" id="IPR007760">
    <property type="entry name" value="Mn_catalase"/>
</dbReference>